<proteinExistence type="predicted"/>
<gene>
    <name evidence="1" type="ORF">P689_12266</name>
</gene>
<protein>
    <submittedName>
        <fullName evidence="1">Uncharacterized protein</fullName>
    </submittedName>
</protein>
<reference evidence="1 2" key="1">
    <citation type="journal article" date="2014" name="G3 (Bethesda)">
        <title>Genome sequence of Candidatus Riesia pediculischaeffi, endosymbiont of chimpanzee lice, and genomic comparison of recently acquired endosymbionts from human and chimpanzee lice.</title>
        <authorList>
            <person name="Boyd B.M."/>
            <person name="Allen J.M."/>
            <person name="de Crecy-Lagard V."/>
            <person name="Reed D.L."/>
        </authorList>
    </citation>
    <scope>NUCLEOTIDE SEQUENCE [LARGE SCALE GENOMIC DNA]</scope>
    <source>
        <strain evidence="1 2">PTSU</strain>
    </source>
</reference>
<evidence type="ECO:0000313" key="2">
    <source>
        <dbReference type="Proteomes" id="UP000054529"/>
    </source>
</evidence>
<dbReference type="HOGENOM" id="CLU_3306543_0_0_6"/>
<dbReference type="AlphaFoldDB" id="A0A0C1S011"/>
<dbReference type="Proteomes" id="UP000054529">
    <property type="component" value="Unassembled WGS sequence"/>
</dbReference>
<organism evidence="1 2">
    <name type="scientific">Candidatus Riesia pediculischaeffi PTSU</name>
    <dbReference type="NCBI Taxonomy" id="1401651"/>
    <lineage>
        <taxon>Bacteria</taxon>
        <taxon>Pseudomonadati</taxon>
        <taxon>Pseudomonadota</taxon>
        <taxon>Gammaproteobacteria</taxon>
        <taxon>Enterobacterales</taxon>
        <taxon>Enterobacteriaceae</taxon>
        <taxon>Candidatus Riesia</taxon>
    </lineage>
</organism>
<comment type="caution">
    <text evidence="1">The sequence shown here is derived from an EMBL/GenBank/DDBJ whole genome shotgun (WGS) entry which is preliminary data.</text>
</comment>
<dbReference type="EMBL" id="AWXV01000004">
    <property type="protein sequence ID" value="KIE63897.1"/>
    <property type="molecule type" value="Genomic_DNA"/>
</dbReference>
<name>A0A0C1S011_9ENTR</name>
<evidence type="ECO:0000313" key="1">
    <source>
        <dbReference type="EMBL" id="KIE63897.1"/>
    </source>
</evidence>
<accession>A0A0C1S011</accession>
<sequence>MREYCNLYDVSDHFQCFLTFSSILLKVKCSKFFTKTLFL</sequence>